<dbReference type="EC" id="6.3.2.2" evidence="3 11"/>
<dbReference type="EMBL" id="RFDI01002901">
    <property type="protein sequence ID" value="RSR07111.1"/>
    <property type="molecule type" value="Genomic_DNA"/>
</dbReference>
<gene>
    <name evidence="13" type="ORF">EA686_30610</name>
</gene>
<keyword evidence="7" id="KW-0547">Nucleotide-binding</keyword>
<dbReference type="GO" id="GO:0004357">
    <property type="term" value="F:glutamate-cysteine ligase activity"/>
    <property type="evidence" value="ECO:0007669"/>
    <property type="project" value="UniProtKB-EC"/>
</dbReference>
<dbReference type="UniPathway" id="UPA00142">
    <property type="reaction ID" value="UER00209"/>
</dbReference>
<keyword evidence="8" id="KW-0067">ATP-binding</keyword>
<dbReference type="InterPro" id="IPR014746">
    <property type="entry name" value="Gln_synth/guanido_kin_cat_dom"/>
</dbReference>
<dbReference type="Proteomes" id="UP000280073">
    <property type="component" value="Unassembled WGS sequence"/>
</dbReference>
<feature type="domain" description="Glutamate--cysteine ligase" evidence="12">
    <location>
        <begin position="1"/>
        <end position="74"/>
    </location>
</feature>
<feature type="non-terminal residue" evidence="13">
    <location>
        <position position="74"/>
    </location>
</feature>
<dbReference type="PANTHER" id="PTHR38761:SF1">
    <property type="entry name" value="GLUTAMATE--CYSTEINE LIGASE"/>
    <property type="match status" value="1"/>
</dbReference>
<feature type="non-terminal residue" evidence="13">
    <location>
        <position position="1"/>
    </location>
</feature>
<keyword evidence="6 10" id="KW-0317">Glutathione biosynthesis</keyword>
<dbReference type="Pfam" id="PF04262">
    <property type="entry name" value="Glu_cys_ligase"/>
    <property type="match status" value="1"/>
</dbReference>
<evidence type="ECO:0000256" key="9">
    <source>
        <dbReference type="ARBA" id="ARBA00048819"/>
    </source>
</evidence>
<evidence type="ECO:0000313" key="14">
    <source>
        <dbReference type="Proteomes" id="UP000280073"/>
    </source>
</evidence>
<evidence type="ECO:0000256" key="2">
    <source>
        <dbReference type="ARBA" id="ARBA00008772"/>
    </source>
</evidence>
<comment type="caution">
    <text evidence="13">The sequence shown here is derived from an EMBL/GenBank/DDBJ whole genome shotgun (WGS) entry which is preliminary data.</text>
</comment>
<accession>A0A429LVS2</accession>
<dbReference type="GO" id="GO:0005524">
    <property type="term" value="F:ATP binding"/>
    <property type="evidence" value="ECO:0007669"/>
    <property type="project" value="UniProtKB-KW"/>
</dbReference>
<dbReference type="GO" id="GO:0005829">
    <property type="term" value="C:cytosol"/>
    <property type="evidence" value="ECO:0007669"/>
    <property type="project" value="TreeGrafter"/>
</dbReference>
<dbReference type="InterPro" id="IPR006334">
    <property type="entry name" value="Glut_cys_ligase"/>
</dbReference>
<comment type="pathway">
    <text evidence="1 11">Sulfur metabolism; glutathione biosynthesis; glutathione from L-cysteine and L-glutamate: step 1/2.</text>
</comment>
<evidence type="ECO:0000256" key="3">
    <source>
        <dbReference type="ARBA" id="ARBA00012220"/>
    </source>
</evidence>
<evidence type="ECO:0000256" key="8">
    <source>
        <dbReference type="ARBA" id="ARBA00022840"/>
    </source>
</evidence>
<reference evidence="13 14" key="1">
    <citation type="submission" date="2018-10" db="EMBL/GenBank/DDBJ databases">
        <title>GWAS and RNA-Seq identify cryptic mechanisms of antimicrobial resistance in Acinetobacter baumannii.</title>
        <authorList>
            <person name="Sahl J.W."/>
        </authorList>
    </citation>
    <scope>NUCLEOTIDE SEQUENCE [LARGE SCALE GENOMIC DNA]</scope>
    <source>
        <strain evidence="13 14">TG28175</strain>
    </source>
</reference>
<dbReference type="GO" id="GO:0006750">
    <property type="term" value="P:glutathione biosynthetic process"/>
    <property type="evidence" value="ECO:0007669"/>
    <property type="project" value="UniProtKB-UniPathway"/>
</dbReference>
<comment type="catalytic activity">
    <reaction evidence="9 11">
        <text>L-cysteine + L-glutamate + ATP = gamma-L-glutamyl-L-cysteine + ADP + phosphate + H(+)</text>
        <dbReference type="Rhea" id="RHEA:13285"/>
        <dbReference type="ChEBI" id="CHEBI:15378"/>
        <dbReference type="ChEBI" id="CHEBI:29985"/>
        <dbReference type="ChEBI" id="CHEBI:30616"/>
        <dbReference type="ChEBI" id="CHEBI:35235"/>
        <dbReference type="ChEBI" id="CHEBI:43474"/>
        <dbReference type="ChEBI" id="CHEBI:58173"/>
        <dbReference type="ChEBI" id="CHEBI:456216"/>
        <dbReference type="EC" id="6.3.2.2"/>
    </reaction>
</comment>
<evidence type="ECO:0000256" key="4">
    <source>
        <dbReference type="ARBA" id="ARBA00014618"/>
    </source>
</evidence>
<organism evidence="13 14">
    <name type="scientific">Acinetobacter baumannii</name>
    <dbReference type="NCBI Taxonomy" id="470"/>
    <lineage>
        <taxon>Bacteria</taxon>
        <taxon>Pseudomonadati</taxon>
        <taxon>Pseudomonadota</taxon>
        <taxon>Gammaproteobacteria</taxon>
        <taxon>Moraxellales</taxon>
        <taxon>Moraxellaceae</taxon>
        <taxon>Acinetobacter</taxon>
        <taxon>Acinetobacter calcoaceticus/baumannii complex</taxon>
    </lineage>
</organism>
<dbReference type="PANTHER" id="PTHR38761">
    <property type="entry name" value="GLUTAMATE--CYSTEINE LIGASE"/>
    <property type="match status" value="1"/>
</dbReference>
<comment type="similarity">
    <text evidence="2">Belongs to the glutamate--cysteine ligase type 1 family. Type 1 subfamily.</text>
</comment>
<evidence type="ECO:0000256" key="10">
    <source>
        <dbReference type="RuleBase" id="RU003544"/>
    </source>
</evidence>
<dbReference type="SUPFAM" id="SSF55931">
    <property type="entry name" value="Glutamine synthetase/guanido kinase"/>
    <property type="match status" value="1"/>
</dbReference>
<proteinExistence type="inferred from homology"/>
<sequence>ESLRMQSNGFLSQELHPKALGSALTHPKITTDYSEALMEFITSPQPTIGDALHELTDIHAVVHRHLENGEKLWP</sequence>
<evidence type="ECO:0000259" key="12">
    <source>
        <dbReference type="Pfam" id="PF04262"/>
    </source>
</evidence>
<dbReference type="GO" id="GO:0046872">
    <property type="term" value="F:metal ion binding"/>
    <property type="evidence" value="ECO:0007669"/>
    <property type="project" value="TreeGrafter"/>
</dbReference>
<dbReference type="InterPro" id="IPR007370">
    <property type="entry name" value="Glu_cys_ligase"/>
</dbReference>
<evidence type="ECO:0000256" key="1">
    <source>
        <dbReference type="ARBA" id="ARBA00005006"/>
    </source>
</evidence>
<name>A0A429LVS2_ACIBA</name>
<dbReference type="AlphaFoldDB" id="A0A429LVS2"/>
<evidence type="ECO:0000313" key="13">
    <source>
        <dbReference type="EMBL" id="RSR07111.1"/>
    </source>
</evidence>
<evidence type="ECO:0000256" key="7">
    <source>
        <dbReference type="ARBA" id="ARBA00022741"/>
    </source>
</evidence>
<protein>
    <recommendedName>
        <fullName evidence="4 11">Glutamate--cysteine ligase</fullName>
        <ecNumber evidence="3 11">6.3.2.2</ecNumber>
    </recommendedName>
</protein>
<evidence type="ECO:0000256" key="5">
    <source>
        <dbReference type="ARBA" id="ARBA00022598"/>
    </source>
</evidence>
<keyword evidence="5 10" id="KW-0436">Ligase</keyword>
<dbReference type="Gene3D" id="3.30.590.20">
    <property type="match status" value="1"/>
</dbReference>
<evidence type="ECO:0000256" key="11">
    <source>
        <dbReference type="RuleBase" id="RU004391"/>
    </source>
</evidence>
<evidence type="ECO:0000256" key="6">
    <source>
        <dbReference type="ARBA" id="ARBA00022684"/>
    </source>
</evidence>